<accession>A0A7Y3WWC3</accession>
<sequence length="144" mass="16080">MSFIRLESGVRVNVDHIVSYSKLRNGTARFEMSTEAVIIGEPSNEDFEEVLTPIVSAAAGFYQLIAPINDGKREWSHLPIVAWQIYPTGAYPIVEGRKEYRDEVGILRPDGTANDHDGNVYSSLSEFQAVVEREDSELMSSEQA</sequence>
<evidence type="ECO:0000313" key="2">
    <source>
        <dbReference type="Proteomes" id="UP000526233"/>
    </source>
</evidence>
<protein>
    <submittedName>
        <fullName evidence="1">Uncharacterized protein</fullName>
    </submittedName>
</protein>
<dbReference type="AlphaFoldDB" id="A0A7Y3WWC3"/>
<gene>
    <name evidence="1" type="ORF">EHE22_05975</name>
</gene>
<evidence type="ECO:0000313" key="1">
    <source>
        <dbReference type="EMBL" id="NNV19976.1"/>
    </source>
</evidence>
<proteinExistence type="predicted"/>
<comment type="caution">
    <text evidence="1">The sequence shown here is derived from an EMBL/GenBank/DDBJ whole genome shotgun (WGS) entry which is preliminary data.</text>
</comment>
<name>A0A7Y3WWC3_9HYPH</name>
<organism evidence="1 2">
    <name type="scientific">Brucella pseudogrignonensis</name>
    <dbReference type="NCBI Taxonomy" id="419475"/>
    <lineage>
        <taxon>Bacteria</taxon>
        <taxon>Pseudomonadati</taxon>
        <taxon>Pseudomonadota</taxon>
        <taxon>Alphaproteobacteria</taxon>
        <taxon>Hyphomicrobiales</taxon>
        <taxon>Brucellaceae</taxon>
        <taxon>Brucella/Ochrobactrum group</taxon>
        <taxon>Brucella</taxon>
    </lineage>
</organism>
<reference evidence="1 2" key="1">
    <citation type="submission" date="2018-11" db="EMBL/GenBank/DDBJ databases">
        <title>Genome sequencing and analysis.</title>
        <authorList>
            <person name="Huang Y.-T."/>
        </authorList>
    </citation>
    <scope>NUCLEOTIDE SEQUENCE [LARGE SCALE GENOMIC DNA]</scope>
    <source>
        <strain evidence="1 2">SHIN</strain>
    </source>
</reference>
<dbReference type="EMBL" id="PKQI01000001">
    <property type="protein sequence ID" value="NNV19976.1"/>
    <property type="molecule type" value="Genomic_DNA"/>
</dbReference>
<dbReference type="Proteomes" id="UP000526233">
    <property type="component" value="Unassembled WGS sequence"/>
</dbReference>
<dbReference type="RefSeq" id="WP_171379722.1">
    <property type="nucleotide sequence ID" value="NZ_PKQI01000001.1"/>
</dbReference>